<gene>
    <name evidence="2" type="ORF">HUG20_17790</name>
</gene>
<dbReference type="EMBL" id="CP054706">
    <property type="protein sequence ID" value="QQK81581.1"/>
    <property type="molecule type" value="Genomic_DNA"/>
</dbReference>
<evidence type="ECO:0000313" key="3">
    <source>
        <dbReference type="Proteomes" id="UP000595349"/>
    </source>
</evidence>
<dbReference type="InterPro" id="IPR036679">
    <property type="entry name" value="FlgN-like_sf"/>
</dbReference>
<dbReference type="RefSeq" id="WP_200086025.1">
    <property type="nucleotide sequence ID" value="NZ_CP054706.1"/>
</dbReference>
<name>A0A7T6ZEG6_9BACI</name>
<reference evidence="2 3" key="1">
    <citation type="submission" date="2020-06" db="EMBL/GenBank/DDBJ databases">
        <title>Genomic analysis of Salicibibacter sp. NKC21-4.</title>
        <authorList>
            <person name="Oh Y.J."/>
        </authorList>
    </citation>
    <scope>NUCLEOTIDE SEQUENCE [LARGE SCALE GENOMIC DNA]</scope>
    <source>
        <strain evidence="2 3">NKC21-4</strain>
    </source>
</reference>
<proteinExistence type="predicted"/>
<dbReference type="Gene3D" id="1.20.58.300">
    <property type="entry name" value="FlgN-like"/>
    <property type="match status" value="1"/>
</dbReference>
<dbReference type="Proteomes" id="UP000595349">
    <property type="component" value="Chromosome"/>
</dbReference>
<keyword evidence="2" id="KW-0282">Flagellum</keyword>
<evidence type="ECO:0000313" key="2">
    <source>
        <dbReference type="EMBL" id="QQK81581.1"/>
    </source>
</evidence>
<dbReference type="InterPro" id="IPR007809">
    <property type="entry name" value="FlgN-like"/>
</dbReference>
<evidence type="ECO:0000256" key="1">
    <source>
        <dbReference type="ARBA" id="ARBA00022795"/>
    </source>
</evidence>
<keyword evidence="2" id="KW-0969">Cilium</keyword>
<accession>A0A7T6ZEG6</accession>
<dbReference type="SUPFAM" id="SSF140566">
    <property type="entry name" value="FlgN-like"/>
    <property type="match status" value="1"/>
</dbReference>
<keyword evidence="3" id="KW-1185">Reference proteome</keyword>
<dbReference type="AlphaFoldDB" id="A0A7T6ZEG6"/>
<sequence>MNEIAALKESLENLNKHHEYLLTLAGKKTRAIQRSDHKTLEEIVRLEQGEVRTLRQLDKERRRFVATFIGRHCPHLETDAPMMQWISHVPEKERLEVEEQRDRLQTAIRHLQDKNDLNQQLLNDGLAIVGAMLDAIRLEDYTMYTSTANTKTTNEHERFSTFDSRA</sequence>
<dbReference type="Pfam" id="PF05130">
    <property type="entry name" value="FlgN"/>
    <property type="match status" value="1"/>
</dbReference>
<protein>
    <submittedName>
        <fullName evidence="2">Flagellar protein FlgN</fullName>
    </submittedName>
</protein>
<keyword evidence="2" id="KW-0966">Cell projection</keyword>
<dbReference type="KEGG" id="scib:HUG20_17790"/>
<organism evidence="2 3">
    <name type="scientific">Salicibibacter cibi</name>
    <dbReference type="NCBI Taxonomy" id="2743001"/>
    <lineage>
        <taxon>Bacteria</taxon>
        <taxon>Bacillati</taxon>
        <taxon>Bacillota</taxon>
        <taxon>Bacilli</taxon>
        <taxon>Bacillales</taxon>
        <taxon>Bacillaceae</taxon>
        <taxon>Salicibibacter</taxon>
    </lineage>
</organism>
<keyword evidence="1" id="KW-1005">Bacterial flagellum biogenesis</keyword>
<dbReference type="GO" id="GO:0044780">
    <property type="term" value="P:bacterial-type flagellum assembly"/>
    <property type="evidence" value="ECO:0007669"/>
    <property type="project" value="InterPro"/>
</dbReference>